<organism evidence="2 3">
    <name type="scientific">Trichonephila clavata</name>
    <name type="common">Joro spider</name>
    <name type="synonym">Nephila clavata</name>
    <dbReference type="NCBI Taxonomy" id="2740835"/>
    <lineage>
        <taxon>Eukaryota</taxon>
        <taxon>Metazoa</taxon>
        <taxon>Ecdysozoa</taxon>
        <taxon>Arthropoda</taxon>
        <taxon>Chelicerata</taxon>
        <taxon>Arachnida</taxon>
        <taxon>Araneae</taxon>
        <taxon>Araneomorphae</taxon>
        <taxon>Entelegynae</taxon>
        <taxon>Araneoidea</taxon>
        <taxon>Nephilidae</taxon>
        <taxon>Trichonephila</taxon>
    </lineage>
</organism>
<reference evidence="2" key="1">
    <citation type="submission" date="2020-07" db="EMBL/GenBank/DDBJ databases">
        <title>Multicomponent nature underlies the extraordinary mechanical properties of spider dragline silk.</title>
        <authorList>
            <person name="Kono N."/>
            <person name="Nakamura H."/>
            <person name="Mori M."/>
            <person name="Yoshida Y."/>
            <person name="Ohtoshi R."/>
            <person name="Malay A.D."/>
            <person name="Moran D.A.P."/>
            <person name="Tomita M."/>
            <person name="Numata K."/>
            <person name="Arakawa K."/>
        </authorList>
    </citation>
    <scope>NUCLEOTIDE SEQUENCE</scope>
</reference>
<proteinExistence type="predicted"/>
<dbReference type="AlphaFoldDB" id="A0A8X6K5S1"/>
<protein>
    <submittedName>
        <fullName evidence="2">Uncharacterized protein</fullName>
    </submittedName>
</protein>
<feature type="compositionally biased region" description="Low complexity" evidence="1">
    <location>
        <begin position="101"/>
        <end position="124"/>
    </location>
</feature>
<sequence length="133" mass="14503">MSAFNVSEANKKLETLSTSYECSDFCAALEDLLFQFHEDKSIQLGLEELRAINSISCICVRCSRKAVTLLAAEFKEQIKALGAKTEINLSVESTPVESKNEVVSPVESVLPSSGKTTSKRSSISPKRKKGEKG</sequence>
<name>A0A8X6K5S1_TRICU</name>
<evidence type="ECO:0000313" key="3">
    <source>
        <dbReference type="Proteomes" id="UP000887116"/>
    </source>
</evidence>
<comment type="caution">
    <text evidence="2">The sequence shown here is derived from an EMBL/GenBank/DDBJ whole genome shotgun (WGS) entry which is preliminary data.</text>
</comment>
<evidence type="ECO:0000313" key="2">
    <source>
        <dbReference type="EMBL" id="GFQ65570.1"/>
    </source>
</evidence>
<accession>A0A8X6K5S1</accession>
<dbReference type="EMBL" id="BMAO01010210">
    <property type="protein sequence ID" value="GFQ65570.1"/>
    <property type="molecule type" value="Genomic_DNA"/>
</dbReference>
<evidence type="ECO:0000256" key="1">
    <source>
        <dbReference type="SAM" id="MobiDB-lite"/>
    </source>
</evidence>
<feature type="region of interest" description="Disordered" evidence="1">
    <location>
        <begin position="94"/>
        <end position="133"/>
    </location>
</feature>
<dbReference type="Proteomes" id="UP000887116">
    <property type="component" value="Unassembled WGS sequence"/>
</dbReference>
<gene>
    <name evidence="2" type="ORF">TNCT_245041</name>
</gene>
<keyword evidence="3" id="KW-1185">Reference proteome</keyword>